<evidence type="ECO:0000313" key="4">
    <source>
        <dbReference type="EMBL" id="CNF82002.1"/>
    </source>
</evidence>
<dbReference type="InterPro" id="IPR002104">
    <property type="entry name" value="Integrase_catalytic"/>
</dbReference>
<dbReference type="GO" id="GO:0003677">
    <property type="term" value="F:DNA binding"/>
    <property type="evidence" value="ECO:0007669"/>
    <property type="project" value="UniProtKB-KW"/>
</dbReference>
<name>A0A9P1PVY3_YEREN</name>
<protein>
    <submittedName>
        <fullName evidence="4">Integrase</fullName>
    </submittedName>
</protein>
<sequence length="345" mass="39355">MNNLIMARPRKDPADNWMPPRVRKGRSAYEFGAIDGGTIRLCSFGSSQAEVWMAYERLMVGQKSDTTFTGLIKEFLVSGDFCDLASETQKDYRKHSSKIIAVFGKMSSNSIKPEHIRTYMDERGITSRIQANREKSFMSRVFRWGYERGKVKLNPCTGVKQFKKLSRERYITDEEYSAVYFAASNIVRIAMEIAYLYLTRQADVLALRRDQIKDAGLYIRQGKTGVKQIKAWTGRLQNAIALADTLPLKPGISSIYLIHQRGGCRYSRDVFNSQWRKARKMAKESHPELDFNFTFHDLKAKGVSDLTGTLYEKQAISGHKNASQTARYDRKVAIVPVVGGQQEEQ</sequence>
<evidence type="ECO:0000259" key="3">
    <source>
        <dbReference type="Pfam" id="PF00589"/>
    </source>
</evidence>
<dbReference type="InterPro" id="IPR010998">
    <property type="entry name" value="Integrase_recombinase_N"/>
</dbReference>
<accession>A0A9P1PVY3</accession>
<dbReference type="EMBL" id="CPZF01000006">
    <property type="protein sequence ID" value="CNF82002.1"/>
    <property type="molecule type" value="Genomic_DNA"/>
</dbReference>
<dbReference type="SUPFAM" id="SSF56349">
    <property type="entry name" value="DNA breaking-rejoining enzymes"/>
    <property type="match status" value="1"/>
</dbReference>
<organism evidence="4 5">
    <name type="scientific">Yersinia enterocolitica</name>
    <dbReference type="NCBI Taxonomy" id="630"/>
    <lineage>
        <taxon>Bacteria</taxon>
        <taxon>Pseudomonadati</taxon>
        <taxon>Pseudomonadota</taxon>
        <taxon>Gammaproteobacteria</taxon>
        <taxon>Enterobacterales</taxon>
        <taxon>Yersiniaceae</taxon>
        <taxon>Yersinia</taxon>
    </lineage>
</organism>
<dbReference type="Gene3D" id="1.10.150.130">
    <property type="match status" value="1"/>
</dbReference>
<dbReference type="GO" id="GO:0015074">
    <property type="term" value="P:DNA integration"/>
    <property type="evidence" value="ECO:0007669"/>
    <property type="project" value="InterPro"/>
</dbReference>
<feature type="domain" description="Tyr recombinase" evidence="3">
    <location>
        <begin position="172"/>
        <end position="330"/>
    </location>
</feature>
<dbReference type="Proteomes" id="UP000041356">
    <property type="component" value="Unassembled WGS sequence"/>
</dbReference>
<keyword evidence="2" id="KW-0233">DNA recombination</keyword>
<dbReference type="InterPro" id="IPR011010">
    <property type="entry name" value="DNA_brk_join_enz"/>
</dbReference>
<gene>
    <name evidence="4" type="ORF">ERS137939_02474</name>
</gene>
<evidence type="ECO:0000256" key="2">
    <source>
        <dbReference type="ARBA" id="ARBA00023172"/>
    </source>
</evidence>
<dbReference type="Gene3D" id="1.10.443.10">
    <property type="entry name" value="Intergrase catalytic core"/>
    <property type="match status" value="1"/>
</dbReference>
<evidence type="ECO:0000256" key="1">
    <source>
        <dbReference type="ARBA" id="ARBA00023125"/>
    </source>
</evidence>
<reference evidence="4 5" key="1">
    <citation type="submission" date="2015-03" db="EMBL/GenBank/DDBJ databases">
        <authorList>
            <consortium name="Pathogen Informatics"/>
            <person name="Murphy D."/>
        </authorList>
    </citation>
    <scope>NUCLEOTIDE SEQUENCE [LARGE SCALE GENOMIC DNA]</scope>
    <source>
        <strain evidence="4 5">IP27818</strain>
    </source>
</reference>
<dbReference type="InterPro" id="IPR013762">
    <property type="entry name" value="Integrase-like_cat_sf"/>
</dbReference>
<dbReference type="GO" id="GO:0006310">
    <property type="term" value="P:DNA recombination"/>
    <property type="evidence" value="ECO:0007669"/>
    <property type="project" value="UniProtKB-KW"/>
</dbReference>
<keyword evidence="1" id="KW-0238">DNA-binding</keyword>
<proteinExistence type="predicted"/>
<dbReference type="AlphaFoldDB" id="A0A9P1PVY3"/>
<comment type="caution">
    <text evidence="4">The sequence shown here is derived from an EMBL/GenBank/DDBJ whole genome shotgun (WGS) entry which is preliminary data.</text>
</comment>
<dbReference type="Pfam" id="PF00589">
    <property type="entry name" value="Phage_integrase"/>
    <property type="match status" value="1"/>
</dbReference>
<evidence type="ECO:0000313" key="5">
    <source>
        <dbReference type="Proteomes" id="UP000041356"/>
    </source>
</evidence>